<organism evidence="1">
    <name type="scientific">marine metagenome</name>
    <dbReference type="NCBI Taxonomy" id="408172"/>
    <lineage>
        <taxon>unclassified sequences</taxon>
        <taxon>metagenomes</taxon>
        <taxon>ecological metagenomes</taxon>
    </lineage>
</organism>
<accession>A0A381Z6D6</accession>
<proteinExistence type="predicted"/>
<name>A0A381Z6D6_9ZZZZ</name>
<protein>
    <submittedName>
        <fullName evidence="1">Uncharacterized protein</fullName>
    </submittedName>
</protein>
<gene>
    <name evidence="1" type="ORF">METZ01_LOCUS137613</name>
</gene>
<reference evidence="1" key="1">
    <citation type="submission" date="2018-05" db="EMBL/GenBank/DDBJ databases">
        <authorList>
            <person name="Lanie J.A."/>
            <person name="Ng W.-L."/>
            <person name="Kazmierczak K.M."/>
            <person name="Andrzejewski T.M."/>
            <person name="Davidsen T.M."/>
            <person name="Wayne K.J."/>
            <person name="Tettelin H."/>
            <person name="Glass J.I."/>
            <person name="Rusch D."/>
            <person name="Podicherti R."/>
            <person name="Tsui H.-C.T."/>
            <person name="Winkler M.E."/>
        </authorList>
    </citation>
    <scope>NUCLEOTIDE SEQUENCE</scope>
</reference>
<dbReference type="EMBL" id="UINC01020108">
    <property type="protein sequence ID" value="SVA84759.1"/>
    <property type="molecule type" value="Genomic_DNA"/>
</dbReference>
<evidence type="ECO:0000313" key="1">
    <source>
        <dbReference type="EMBL" id="SVA84759.1"/>
    </source>
</evidence>
<sequence length="50" mass="5758">MFVPVLELVLCVNIVLFSSIHPIPTFLQRGGSAHKLNNLFIKHSYFFKKL</sequence>
<dbReference type="AlphaFoldDB" id="A0A381Z6D6"/>